<evidence type="ECO:0000256" key="2">
    <source>
        <dbReference type="ARBA" id="ARBA00005300"/>
    </source>
</evidence>
<sequence>MAKFYAVKAGREVGVFSTWAECEKQVKGFRGAQYKSFPSKEEAEQFVHGNTATKTEISSTDLVVYVDGSYSNILKTAGFGCIFLQNNEVIHTVSKGTPIDPTENLWNVSAEIEGVLYAVHWAIQQQYSAINVFYDYQGLEKWATGEWKANKKTTQRYVKEMQALKEQITIHFFKVKAHSGDPLNEQVDQLAKAALLENAKKN</sequence>
<comment type="similarity">
    <text evidence="2">Belongs to the RNase H family.</text>
</comment>
<dbReference type="EMBL" id="BRZA01000004">
    <property type="protein sequence ID" value="GLC89782.1"/>
    <property type="molecule type" value="Genomic_DNA"/>
</dbReference>
<reference evidence="9" key="1">
    <citation type="submission" date="2022-08" db="EMBL/GenBank/DDBJ databases">
        <title>Draft genome sequence of Lysinibacillus sp. strain KH24.</title>
        <authorList>
            <person name="Kanbe H."/>
            <person name="Itoh H."/>
        </authorList>
    </citation>
    <scope>NUCLEOTIDE SEQUENCE</scope>
    <source>
        <strain evidence="9">KH24</strain>
    </source>
</reference>
<proteinExistence type="inferred from homology"/>
<dbReference type="PANTHER" id="PTHR10642">
    <property type="entry name" value="RIBONUCLEASE H1"/>
    <property type="match status" value="1"/>
</dbReference>
<name>A0ABQ5NNW2_9BACI</name>
<evidence type="ECO:0000256" key="7">
    <source>
        <dbReference type="ARBA" id="ARBA00022801"/>
    </source>
</evidence>
<keyword evidence="5" id="KW-0479">Metal-binding</keyword>
<dbReference type="InterPro" id="IPR037056">
    <property type="entry name" value="RNase_H1_N_sf"/>
</dbReference>
<evidence type="ECO:0000256" key="5">
    <source>
        <dbReference type="ARBA" id="ARBA00022723"/>
    </source>
</evidence>
<dbReference type="PROSITE" id="PS50879">
    <property type="entry name" value="RNASE_H_1"/>
    <property type="match status" value="1"/>
</dbReference>
<dbReference type="Gene3D" id="3.30.420.10">
    <property type="entry name" value="Ribonuclease H-like superfamily/Ribonuclease H"/>
    <property type="match status" value="1"/>
</dbReference>
<dbReference type="Gene3D" id="3.40.970.10">
    <property type="entry name" value="Ribonuclease H1, N-terminal domain"/>
    <property type="match status" value="1"/>
</dbReference>
<dbReference type="RefSeq" id="WP_264989652.1">
    <property type="nucleotide sequence ID" value="NZ_BRZA01000004.1"/>
</dbReference>
<dbReference type="InterPro" id="IPR002156">
    <property type="entry name" value="RNaseH_domain"/>
</dbReference>
<keyword evidence="6" id="KW-0255">Endonuclease</keyword>
<protein>
    <recommendedName>
        <fullName evidence="3">ribonuclease H</fullName>
        <ecNumber evidence="3">3.1.26.4</ecNumber>
    </recommendedName>
</protein>
<dbReference type="InterPro" id="IPR012337">
    <property type="entry name" value="RNaseH-like_sf"/>
</dbReference>
<accession>A0ABQ5NNW2</accession>
<keyword evidence="10" id="KW-1185">Reference proteome</keyword>
<dbReference type="InterPro" id="IPR009027">
    <property type="entry name" value="Ribosomal_bL9/RNase_H1_N"/>
</dbReference>
<organism evidence="9 10">
    <name type="scientific">Lysinibacillus piscis</name>
    <dbReference type="NCBI Taxonomy" id="2518931"/>
    <lineage>
        <taxon>Bacteria</taxon>
        <taxon>Bacillati</taxon>
        <taxon>Bacillota</taxon>
        <taxon>Bacilli</taxon>
        <taxon>Bacillales</taxon>
        <taxon>Bacillaceae</taxon>
        <taxon>Lysinibacillus</taxon>
    </lineage>
</organism>
<gene>
    <name evidence="9" type="ORF">LYSBPC_29090</name>
</gene>
<dbReference type="Pfam" id="PF01693">
    <property type="entry name" value="Cauli_VI"/>
    <property type="match status" value="1"/>
</dbReference>
<dbReference type="InterPro" id="IPR036397">
    <property type="entry name" value="RNaseH_sf"/>
</dbReference>
<keyword evidence="4" id="KW-0540">Nuclease</keyword>
<dbReference type="EC" id="3.1.26.4" evidence="3"/>
<keyword evidence="7" id="KW-0378">Hydrolase</keyword>
<evidence type="ECO:0000256" key="6">
    <source>
        <dbReference type="ARBA" id="ARBA00022759"/>
    </source>
</evidence>
<dbReference type="SUPFAM" id="SSF55658">
    <property type="entry name" value="L9 N-domain-like"/>
    <property type="match status" value="1"/>
</dbReference>
<dbReference type="SUPFAM" id="SSF53098">
    <property type="entry name" value="Ribonuclease H-like"/>
    <property type="match status" value="1"/>
</dbReference>
<dbReference type="InterPro" id="IPR050092">
    <property type="entry name" value="RNase_H"/>
</dbReference>
<comment type="catalytic activity">
    <reaction evidence="1">
        <text>Endonucleolytic cleavage to 5'-phosphomonoester.</text>
        <dbReference type="EC" id="3.1.26.4"/>
    </reaction>
</comment>
<comment type="caution">
    <text evidence="9">The sequence shown here is derived from an EMBL/GenBank/DDBJ whole genome shotgun (WGS) entry which is preliminary data.</text>
</comment>
<evidence type="ECO:0000313" key="10">
    <source>
        <dbReference type="Proteomes" id="UP001065593"/>
    </source>
</evidence>
<feature type="domain" description="RNase H type-1" evidence="8">
    <location>
        <begin position="58"/>
        <end position="196"/>
    </location>
</feature>
<evidence type="ECO:0000259" key="8">
    <source>
        <dbReference type="PROSITE" id="PS50879"/>
    </source>
</evidence>
<evidence type="ECO:0000256" key="4">
    <source>
        <dbReference type="ARBA" id="ARBA00022722"/>
    </source>
</evidence>
<dbReference type="Pfam" id="PF00075">
    <property type="entry name" value="RNase_H"/>
    <property type="match status" value="1"/>
</dbReference>
<evidence type="ECO:0000256" key="1">
    <source>
        <dbReference type="ARBA" id="ARBA00000077"/>
    </source>
</evidence>
<dbReference type="PANTHER" id="PTHR10642:SF26">
    <property type="entry name" value="RIBONUCLEASE H1"/>
    <property type="match status" value="1"/>
</dbReference>
<evidence type="ECO:0000313" key="9">
    <source>
        <dbReference type="EMBL" id="GLC89782.1"/>
    </source>
</evidence>
<dbReference type="Proteomes" id="UP001065593">
    <property type="component" value="Unassembled WGS sequence"/>
</dbReference>
<dbReference type="InterPro" id="IPR011320">
    <property type="entry name" value="RNase_H1_N"/>
</dbReference>
<dbReference type="CDD" id="cd09277">
    <property type="entry name" value="RNase_HI_bacteria_like"/>
    <property type="match status" value="1"/>
</dbReference>
<evidence type="ECO:0000256" key="3">
    <source>
        <dbReference type="ARBA" id="ARBA00012180"/>
    </source>
</evidence>